<dbReference type="GO" id="GO:0005987">
    <property type="term" value="P:sucrose catabolic process"/>
    <property type="evidence" value="ECO:0007669"/>
    <property type="project" value="TreeGrafter"/>
</dbReference>
<accession>A0A8X7XR60</accession>
<dbReference type="SUPFAM" id="SSF48208">
    <property type="entry name" value="Six-hairpin glycosidases"/>
    <property type="match status" value="1"/>
</dbReference>
<protein>
    <recommendedName>
        <fullName evidence="4">Alkaline/neutral invertase</fullName>
        <ecNumber evidence="4">3.2.1.26</ecNumber>
    </recommendedName>
</protein>
<evidence type="ECO:0000313" key="6">
    <source>
        <dbReference type="Proteomes" id="UP000886885"/>
    </source>
</evidence>
<comment type="similarity">
    <text evidence="4">Belongs to the glycosyl hydrolase 100 family.</text>
</comment>
<proteinExistence type="inferred from homology"/>
<reference evidence="5" key="1">
    <citation type="journal article" date="2020" name="bioRxiv">
        <title>Hybrid origin of Populus tomentosa Carr. identified through genome sequencing and phylogenomic analysis.</title>
        <authorList>
            <person name="An X."/>
            <person name="Gao K."/>
            <person name="Chen Z."/>
            <person name="Li J."/>
            <person name="Yang X."/>
            <person name="Yang X."/>
            <person name="Zhou J."/>
            <person name="Guo T."/>
            <person name="Zhao T."/>
            <person name="Huang S."/>
            <person name="Miao D."/>
            <person name="Khan W.U."/>
            <person name="Rao P."/>
            <person name="Ye M."/>
            <person name="Lei B."/>
            <person name="Liao W."/>
            <person name="Wang J."/>
            <person name="Ji L."/>
            <person name="Li Y."/>
            <person name="Guo B."/>
            <person name="Mustafa N.S."/>
            <person name="Li S."/>
            <person name="Yun Q."/>
            <person name="Keller S.R."/>
            <person name="Mao J."/>
            <person name="Zhang R."/>
            <person name="Strauss S.H."/>
        </authorList>
    </citation>
    <scope>NUCLEOTIDE SEQUENCE</scope>
    <source>
        <strain evidence="5">GM15</strain>
        <tissue evidence="5">Leaf</tissue>
    </source>
</reference>
<evidence type="ECO:0000313" key="5">
    <source>
        <dbReference type="EMBL" id="KAG6736876.1"/>
    </source>
</evidence>
<geneLocation type="mitochondrion" evidence="5"/>
<name>A0A8X7XR60_POPTO</name>
<dbReference type="AlphaFoldDB" id="A0A8X7XR60"/>
<evidence type="ECO:0000256" key="2">
    <source>
        <dbReference type="ARBA" id="ARBA00023277"/>
    </source>
</evidence>
<dbReference type="GO" id="GO:0033926">
    <property type="term" value="F:endo-alpha-N-acetylgalactosaminidase activity"/>
    <property type="evidence" value="ECO:0007669"/>
    <property type="project" value="UniProtKB-UniRule"/>
</dbReference>
<dbReference type="PANTHER" id="PTHR31916:SF37">
    <property type="entry name" value="ALKALINE_NEUTRAL INVERTASE"/>
    <property type="match status" value="1"/>
</dbReference>
<keyword evidence="1 4" id="KW-0378">Hydrolase</keyword>
<organism evidence="5 6">
    <name type="scientific">Populus tomentosa</name>
    <name type="common">Chinese white poplar</name>
    <dbReference type="NCBI Taxonomy" id="118781"/>
    <lineage>
        <taxon>Eukaryota</taxon>
        <taxon>Viridiplantae</taxon>
        <taxon>Streptophyta</taxon>
        <taxon>Embryophyta</taxon>
        <taxon>Tracheophyta</taxon>
        <taxon>Spermatophyta</taxon>
        <taxon>Magnoliopsida</taxon>
        <taxon>eudicotyledons</taxon>
        <taxon>Gunneridae</taxon>
        <taxon>Pentapetalae</taxon>
        <taxon>rosids</taxon>
        <taxon>fabids</taxon>
        <taxon>Malpighiales</taxon>
        <taxon>Salicaceae</taxon>
        <taxon>Saliceae</taxon>
        <taxon>Populus</taxon>
    </lineage>
</organism>
<comment type="caution">
    <text evidence="5">The sequence shown here is derived from an EMBL/GenBank/DDBJ whole genome shotgun (WGS) entry which is preliminary data.</text>
</comment>
<dbReference type="GO" id="GO:0004575">
    <property type="term" value="F:sucrose alpha-glucosidase activity"/>
    <property type="evidence" value="ECO:0007669"/>
    <property type="project" value="TreeGrafter"/>
</dbReference>
<sequence>MKQPAEPELVKNYLLKTLQPEKRIDNFTLGEGVMPTSFKVLYDSHRQKDILVADFGGSAIGRVAPVDSGFWWIILLRSYTKYTHGCSMIDRRMVSLYFKFSTGLAPALCARQMLKPERDGKELIERIDKRITALSYHIQKDYWLNFTQLNNIYRYKNGGERWEVGEMPLKITYPVLAGFDLKNTRRSYHNGGSWPGFQFKKALAISFPGMANIEISSLCGSVKGLSHKLNFFSSIAPSGGDFPFSYV</sequence>
<dbReference type="Pfam" id="PF12899">
    <property type="entry name" value="Glyco_hydro_100"/>
    <property type="match status" value="2"/>
</dbReference>
<evidence type="ECO:0000256" key="1">
    <source>
        <dbReference type="ARBA" id="ARBA00022801"/>
    </source>
</evidence>
<dbReference type="Proteomes" id="UP000886885">
    <property type="component" value="Unassembled WGS sequence"/>
</dbReference>
<dbReference type="InterPro" id="IPR008928">
    <property type="entry name" value="6-hairpin_glycosidase_sf"/>
</dbReference>
<evidence type="ECO:0000256" key="3">
    <source>
        <dbReference type="ARBA" id="ARBA00023295"/>
    </source>
</evidence>
<dbReference type="PANTHER" id="PTHR31916">
    <property type="match status" value="1"/>
</dbReference>
<dbReference type="EMBL" id="JAAWWB010000448">
    <property type="protein sequence ID" value="KAG6736876.1"/>
    <property type="molecule type" value="Genomic_DNA"/>
</dbReference>
<evidence type="ECO:0000256" key="4">
    <source>
        <dbReference type="RuleBase" id="RU367047"/>
    </source>
</evidence>
<gene>
    <name evidence="5" type="ORF">POTOM_060218</name>
</gene>
<keyword evidence="2 4" id="KW-0119">Carbohydrate metabolism</keyword>
<dbReference type="InterPro" id="IPR024746">
    <property type="entry name" value="Glyco_hydro_100"/>
</dbReference>
<keyword evidence="5" id="KW-0496">Mitochondrion</keyword>
<comment type="catalytic activity">
    <reaction evidence="4">
        <text>Hydrolysis of terminal non-reducing beta-D-fructofuranoside residues in beta-D-fructofuranosides.</text>
        <dbReference type="EC" id="3.2.1.26"/>
    </reaction>
</comment>
<keyword evidence="3 4" id="KW-0326">Glycosidase</keyword>
<comment type="function">
    <text evidence="4">Invertase that cleaves sucrose into glucose and fructose.</text>
</comment>
<dbReference type="EC" id="3.2.1.26" evidence="4"/>
<keyword evidence="6" id="KW-1185">Reference proteome</keyword>